<sequence length="407" mass="45117">MSPSMSLYKLNKRIVFKQCVSIRSYASDVKNTSLNAFHRRNGGKMVPFAGYLMAVKYTDSITSSHLHTRKACSLFDVSHMLQTKIYGKHKEQFMEQVCVTDVQNLEEGKSALSLFVDDETGGILDDLIITKTNQDYLYMVTNAGCKEQDMKLLTEQSNSFKSSGHDVSLEFLDSDTQSLLALQGPSSMRVLQTFVSIDLSKLYFMDSVEATICGVSNCRINRCGYTGEDGFELSVPSKWVEMVAESLITTDSVKLAGLGARDTLRLEAGMCLYGSDINSQTTPVESALTWTISRKRRDERRFPGASVILKQLSEGVQRKRVGFVQKENSAPVRGGAVIFNKDGEKIGSVTSGCPSPTLSQNISMGYVDSKYAKIGTEIKAMVRGQNVPMVVTKMPFVKPNYYTKPKQ</sequence>
<evidence type="ECO:0000256" key="11">
    <source>
        <dbReference type="RuleBase" id="RU003981"/>
    </source>
</evidence>
<dbReference type="PIRSF" id="PIRSF006487">
    <property type="entry name" value="GcvT"/>
    <property type="match status" value="1"/>
</dbReference>
<feature type="binding site" evidence="10">
    <location>
        <position position="232"/>
    </location>
    <ligand>
        <name>substrate</name>
    </ligand>
</feature>
<evidence type="ECO:0000256" key="2">
    <source>
        <dbReference type="ARBA" id="ARBA00004173"/>
    </source>
</evidence>
<dbReference type="InterPro" id="IPR006222">
    <property type="entry name" value="GCVT_N"/>
</dbReference>
<dbReference type="InterPro" id="IPR029043">
    <property type="entry name" value="GcvT/YgfZ_C"/>
</dbReference>
<dbReference type="GO" id="GO:0004047">
    <property type="term" value="F:aminomethyltransferase activity"/>
    <property type="evidence" value="ECO:0007669"/>
    <property type="project" value="UniProtKB-EC"/>
</dbReference>
<dbReference type="Gene3D" id="3.30.70.1400">
    <property type="entry name" value="Aminomethyltransferase beta-barrel domains"/>
    <property type="match status" value="1"/>
</dbReference>
<evidence type="ECO:0000256" key="10">
    <source>
        <dbReference type="PIRSR" id="PIRSR006487-1"/>
    </source>
</evidence>
<dbReference type="NCBIfam" id="NF001567">
    <property type="entry name" value="PRK00389.1"/>
    <property type="match status" value="1"/>
</dbReference>
<dbReference type="Pfam" id="PF01571">
    <property type="entry name" value="GCV_T"/>
    <property type="match status" value="1"/>
</dbReference>
<protein>
    <recommendedName>
        <fullName evidence="11">Aminomethyltransferase</fullName>
        <ecNumber evidence="11">2.1.2.10</ecNumber>
    </recommendedName>
    <alternativeName>
        <fullName evidence="11">Glycine cleavage system T protein</fullName>
    </alternativeName>
</protein>
<dbReference type="AlphaFoldDB" id="A0A5E4MXD5"/>
<evidence type="ECO:0000256" key="4">
    <source>
        <dbReference type="ARBA" id="ARBA00011690"/>
    </source>
</evidence>
<dbReference type="GO" id="GO:0008483">
    <property type="term" value="F:transaminase activity"/>
    <property type="evidence" value="ECO:0007669"/>
    <property type="project" value="UniProtKB-KW"/>
</dbReference>
<dbReference type="PANTHER" id="PTHR43757">
    <property type="entry name" value="AMINOMETHYLTRANSFERASE"/>
    <property type="match status" value="1"/>
</dbReference>
<comment type="similarity">
    <text evidence="3 11">Belongs to the GcvT family.</text>
</comment>
<comment type="function">
    <text evidence="1 11">The glycine cleavage system catalyzes the degradation of glycine.</text>
</comment>
<dbReference type="EMBL" id="CABPRJ010001426">
    <property type="protein sequence ID" value="VVC35376.1"/>
    <property type="molecule type" value="Genomic_DNA"/>
</dbReference>
<evidence type="ECO:0000313" key="15">
    <source>
        <dbReference type="Proteomes" id="UP000325440"/>
    </source>
</evidence>
<keyword evidence="8 11" id="KW-0496">Mitochondrion</keyword>
<dbReference type="InterPro" id="IPR028896">
    <property type="entry name" value="GcvT/YgfZ/DmdA"/>
</dbReference>
<dbReference type="Pfam" id="PF08669">
    <property type="entry name" value="GCV_T_C"/>
    <property type="match status" value="1"/>
</dbReference>
<accession>A0A5E4MXD5</accession>
<comment type="subunit">
    <text evidence="4 11">The glycine cleavage system is composed of four proteins: P, T, L and H.</text>
</comment>
<dbReference type="GO" id="GO:0005960">
    <property type="term" value="C:glycine cleavage complex"/>
    <property type="evidence" value="ECO:0007669"/>
    <property type="project" value="InterPro"/>
</dbReference>
<keyword evidence="6 11" id="KW-0808">Transferase</keyword>
<evidence type="ECO:0000259" key="12">
    <source>
        <dbReference type="Pfam" id="PF01571"/>
    </source>
</evidence>
<dbReference type="InterPro" id="IPR013977">
    <property type="entry name" value="GcvT_C"/>
</dbReference>
<evidence type="ECO:0000256" key="6">
    <source>
        <dbReference type="ARBA" id="ARBA00022679"/>
    </source>
</evidence>
<evidence type="ECO:0000256" key="7">
    <source>
        <dbReference type="ARBA" id="ARBA00022946"/>
    </source>
</evidence>
<evidence type="ECO:0000259" key="13">
    <source>
        <dbReference type="Pfam" id="PF08669"/>
    </source>
</evidence>
<comment type="catalytic activity">
    <reaction evidence="9 11">
        <text>N(6)-[(R)-S(8)-aminomethyldihydrolipoyl]-L-lysyl-[protein] + (6S)-5,6,7,8-tetrahydrofolate = N(6)-[(R)-dihydrolipoyl]-L-lysyl-[protein] + (6R)-5,10-methylene-5,6,7,8-tetrahydrofolate + NH4(+)</text>
        <dbReference type="Rhea" id="RHEA:16945"/>
        <dbReference type="Rhea" id="RHEA-COMP:10475"/>
        <dbReference type="Rhea" id="RHEA-COMP:10492"/>
        <dbReference type="ChEBI" id="CHEBI:15636"/>
        <dbReference type="ChEBI" id="CHEBI:28938"/>
        <dbReference type="ChEBI" id="CHEBI:57453"/>
        <dbReference type="ChEBI" id="CHEBI:83100"/>
        <dbReference type="ChEBI" id="CHEBI:83143"/>
        <dbReference type="EC" id="2.1.2.10"/>
    </reaction>
</comment>
<keyword evidence="7 11" id="KW-0809">Transit peptide</keyword>
<dbReference type="PANTHER" id="PTHR43757:SF16">
    <property type="entry name" value="AMINOMETHYLTRANSFERASE, MITOCHONDRIAL"/>
    <property type="match status" value="1"/>
</dbReference>
<dbReference type="EC" id="2.1.2.10" evidence="11"/>
<dbReference type="GO" id="GO:0005739">
    <property type="term" value="C:mitochondrion"/>
    <property type="evidence" value="ECO:0007669"/>
    <property type="project" value="UniProtKB-SubCell"/>
</dbReference>
<dbReference type="OrthoDB" id="10263536at2759"/>
<evidence type="ECO:0000256" key="1">
    <source>
        <dbReference type="ARBA" id="ARBA00003631"/>
    </source>
</evidence>
<evidence type="ECO:0000256" key="5">
    <source>
        <dbReference type="ARBA" id="ARBA00022576"/>
    </source>
</evidence>
<reference evidence="14 15" key="1">
    <citation type="submission" date="2019-08" db="EMBL/GenBank/DDBJ databases">
        <authorList>
            <person name="Alioto T."/>
            <person name="Alioto T."/>
            <person name="Gomez Garrido J."/>
        </authorList>
    </citation>
    <scope>NUCLEOTIDE SEQUENCE [LARGE SCALE GENOMIC DNA]</scope>
</reference>
<evidence type="ECO:0000256" key="9">
    <source>
        <dbReference type="ARBA" id="ARBA00047665"/>
    </source>
</evidence>
<evidence type="ECO:0000256" key="3">
    <source>
        <dbReference type="ARBA" id="ARBA00008609"/>
    </source>
</evidence>
<dbReference type="InterPro" id="IPR006223">
    <property type="entry name" value="GcvT"/>
</dbReference>
<organism evidence="14 15">
    <name type="scientific">Cinara cedri</name>
    <dbReference type="NCBI Taxonomy" id="506608"/>
    <lineage>
        <taxon>Eukaryota</taxon>
        <taxon>Metazoa</taxon>
        <taxon>Ecdysozoa</taxon>
        <taxon>Arthropoda</taxon>
        <taxon>Hexapoda</taxon>
        <taxon>Insecta</taxon>
        <taxon>Pterygota</taxon>
        <taxon>Neoptera</taxon>
        <taxon>Paraneoptera</taxon>
        <taxon>Hemiptera</taxon>
        <taxon>Sternorrhyncha</taxon>
        <taxon>Aphidomorpha</taxon>
        <taxon>Aphidoidea</taxon>
        <taxon>Aphididae</taxon>
        <taxon>Lachninae</taxon>
        <taxon>Cinara</taxon>
    </lineage>
</organism>
<dbReference type="Gene3D" id="3.30.1360.120">
    <property type="entry name" value="Probable tRNA modification gtpase trme, domain 1"/>
    <property type="match status" value="1"/>
</dbReference>
<keyword evidence="15" id="KW-1185">Reference proteome</keyword>
<feature type="domain" description="GCVT N-terminal" evidence="12">
    <location>
        <begin position="36"/>
        <end position="295"/>
    </location>
</feature>
<gene>
    <name evidence="14" type="ORF">CINCED_3A010555</name>
</gene>
<dbReference type="Gene3D" id="2.40.30.110">
    <property type="entry name" value="Aminomethyltransferase beta-barrel domains"/>
    <property type="match status" value="1"/>
</dbReference>
<dbReference type="FunFam" id="4.10.1250.10:FF:000002">
    <property type="entry name" value="Aminomethyltransferase"/>
    <property type="match status" value="1"/>
</dbReference>
<dbReference type="FunFam" id="2.40.30.110:FF:000002">
    <property type="entry name" value="Aminomethyltransferase"/>
    <property type="match status" value="1"/>
</dbReference>
<dbReference type="GO" id="GO:0006546">
    <property type="term" value="P:glycine catabolic process"/>
    <property type="evidence" value="ECO:0007669"/>
    <property type="project" value="InterPro"/>
</dbReference>
<evidence type="ECO:0000256" key="8">
    <source>
        <dbReference type="ARBA" id="ARBA00023128"/>
    </source>
</evidence>
<dbReference type="InterPro" id="IPR027266">
    <property type="entry name" value="TrmE/GcvT-like"/>
</dbReference>
<dbReference type="Gene3D" id="4.10.1250.10">
    <property type="entry name" value="Aminomethyltransferase fragment"/>
    <property type="match status" value="1"/>
</dbReference>
<dbReference type="NCBIfam" id="TIGR00528">
    <property type="entry name" value="gcvT"/>
    <property type="match status" value="1"/>
</dbReference>
<dbReference type="SUPFAM" id="SSF101790">
    <property type="entry name" value="Aminomethyltransferase beta-barrel domain"/>
    <property type="match status" value="1"/>
</dbReference>
<dbReference type="SUPFAM" id="SSF103025">
    <property type="entry name" value="Folate-binding domain"/>
    <property type="match status" value="1"/>
</dbReference>
<name>A0A5E4MXD5_9HEMI</name>
<proteinExistence type="inferred from homology"/>
<evidence type="ECO:0000313" key="14">
    <source>
        <dbReference type="EMBL" id="VVC35376.1"/>
    </source>
</evidence>
<comment type="subcellular location">
    <subcellularLocation>
        <location evidence="2 11">Mitochondrion</location>
    </subcellularLocation>
</comment>
<feature type="domain" description="Aminomethyltransferase C-terminal" evidence="13">
    <location>
        <begin position="318"/>
        <end position="398"/>
    </location>
</feature>
<keyword evidence="5 11" id="KW-0032">Aminotransferase</keyword>
<dbReference type="FunFam" id="3.30.70.1400:FF:000001">
    <property type="entry name" value="Aminomethyltransferase"/>
    <property type="match status" value="1"/>
</dbReference>
<dbReference type="Proteomes" id="UP000325440">
    <property type="component" value="Unassembled WGS sequence"/>
</dbReference>